<accession>J0R5R8</accession>
<reference evidence="2 3" key="1">
    <citation type="submission" date="2012-03" db="EMBL/GenBank/DDBJ databases">
        <title>The Genome Sequence of Bartonella tamiae Th239.</title>
        <authorList>
            <consortium name="The Broad Institute Genome Sequencing Platform"/>
            <consortium name="The Broad Institute Genome Sequencing Center for Infectious Disease"/>
            <person name="Feldgarden M."/>
            <person name="Kirby J."/>
            <person name="Kosoy M."/>
            <person name="Birtles R."/>
            <person name="Probert W.S."/>
            <person name="Chiaraviglio L."/>
            <person name="Young S.K."/>
            <person name="Zeng Q."/>
            <person name="Gargeya S."/>
            <person name="Fitzgerald M."/>
            <person name="Haas B."/>
            <person name="Abouelleil A."/>
            <person name="Alvarado L."/>
            <person name="Arachchi H.M."/>
            <person name="Berlin A."/>
            <person name="Chapman S.B."/>
            <person name="Gearin G."/>
            <person name="Goldberg J."/>
            <person name="Griggs A."/>
            <person name="Gujja S."/>
            <person name="Hansen M."/>
            <person name="Heiman D."/>
            <person name="Howarth C."/>
            <person name="Larimer J."/>
            <person name="Lui A."/>
            <person name="MacDonald P.J.P."/>
            <person name="McCowen C."/>
            <person name="Montmayeur A."/>
            <person name="Murphy C."/>
            <person name="Neiman D."/>
            <person name="Pearson M."/>
            <person name="Priest M."/>
            <person name="Roberts A."/>
            <person name="Saif S."/>
            <person name="Shea T."/>
            <person name="Sisk P."/>
            <person name="Stolte C."/>
            <person name="Sykes S."/>
            <person name="Wortman J."/>
            <person name="Nusbaum C."/>
            <person name="Birren B."/>
        </authorList>
    </citation>
    <scope>NUCLEOTIDE SEQUENCE [LARGE SCALE GENOMIC DNA]</scope>
    <source>
        <strain evidence="2 3">Th239</strain>
    </source>
</reference>
<keyword evidence="1" id="KW-0812">Transmembrane</keyword>
<dbReference type="AlphaFoldDB" id="J0R5R8"/>
<dbReference type="HOGENOM" id="CLU_093446_1_0_5"/>
<dbReference type="NCBIfam" id="TIGR04409">
    <property type="entry name" value="LptC_YrbK"/>
    <property type="match status" value="1"/>
</dbReference>
<dbReference type="Pfam" id="PF06835">
    <property type="entry name" value="LptC"/>
    <property type="match status" value="1"/>
</dbReference>
<keyword evidence="1" id="KW-1133">Transmembrane helix</keyword>
<dbReference type="OrthoDB" id="7873824at2"/>
<gene>
    <name evidence="2" type="ORF">ME5_00371</name>
</gene>
<sequence>MSTSSEIFSANYKTDATFNAARRHSIRVRVLKIILPIAALIIALIFSWFTFLSAPGSVELVVLNDEQNSDGRLTMTDPQLEGYTSANKPYSLKAEKAIQNPSQSGVIELQNITAELPLGERGQAFVEAEGGFYDNINGRLQLNKPFVVKTNDGMIAKLASADVNLATSQVNTNDPVDIQRTGQRLKANIMQVRENGQVIFFGGGVHLIIDNTDQ</sequence>
<keyword evidence="3" id="KW-1185">Reference proteome</keyword>
<dbReference type="PATRIC" id="fig|1094558.3.peg.409"/>
<evidence type="ECO:0000313" key="3">
    <source>
        <dbReference type="Proteomes" id="UP000008952"/>
    </source>
</evidence>
<dbReference type="Proteomes" id="UP000008952">
    <property type="component" value="Unassembled WGS sequence"/>
</dbReference>
<dbReference type="InterPro" id="IPR026265">
    <property type="entry name" value="LptC"/>
</dbReference>
<evidence type="ECO:0000256" key="1">
    <source>
        <dbReference type="SAM" id="Phobius"/>
    </source>
</evidence>
<organism evidence="2 3">
    <name type="scientific">Bartonella tamiae Th239</name>
    <dbReference type="NCBI Taxonomy" id="1094558"/>
    <lineage>
        <taxon>Bacteria</taxon>
        <taxon>Pseudomonadati</taxon>
        <taxon>Pseudomonadota</taxon>
        <taxon>Alphaproteobacteria</taxon>
        <taxon>Hyphomicrobiales</taxon>
        <taxon>Bartonellaceae</taxon>
        <taxon>Bartonella</taxon>
    </lineage>
</organism>
<dbReference type="STRING" id="1094558.ME5_00371"/>
<dbReference type="InterPro" id="IPR010664">
    <property type="entry name" value="LipoPS_assembly_LptC-rel"/>
</dbReference>
<protein>
    <recommendedName>
        <fullName evidence="4">LPS export ABC transporter periplasmic protein LptC</fullName>
    </recommendedName>
</protein>
<dbReference type="EMBL" id="AIMB01000003">
    <property type="protein sequence ID" value="EJF91039.1"/>
    <property type="molecule type" value="Genomic_DNA"/>
</dbReference>
<evidence type="ECO:0008006" key="4">
    <source>
        <dbReference type="Google" id="ProtNLM"/>
    </source>
</evidence>
<feature type="transmembrane region" description="Helical" evidence="1">
    <location>
        <begin position="30"/>
        <end position="51"/>
    </location>
</feature>
<dbReference type="GO" id="GO:0015221">
    <property type="term" value="F:lipopolysaccharide transmembrane transporter activity"/>
    <property type="evidence" value="ECO:0007669"/>
    <property type="project" value="InterPro"/>
</dbReference>
<dbReference type="GO" id="GO:0005886">
    <property type="term" value="C:plasma membrane"/>
    <property type="evidence" value="ECO:0007669"/>
    <property type="project" value="InterPro"/>
</dbReference>
<proteinExistence type="predicted"/>
<dbReference type="eggNOG" id="COG5375">
    <property type="taxonomic scope" value="Bacteria"/>
</dbReference>
<comment type="caution">
    <text evidence="2">The sequence shown here is derived from an EMBL/GenBank/DDBJ whole genome shotgun (WGS) entry which is preliminary data.</text>
</comment>
<dbReference type="RefSeq" id="WP_008037928.1">
    <property type="nucleotide sequence ID" value="NZ_JH725147.1"/>
</dbReference>
<keyword evidence="1" id="KW-0472">Membrane</keyword>
<evidence type="ECO:0000313" key="2">
    <source>
        <dbReference type="EMBL" id="EJF91039.1"/>
    </source>
</evidence>
<name>J0R5R8_9HYPH</name>